<dbReference type="Gene3D" id="1.20.58.90">
    <property type="match status" value="1"/>
</dbReference>
<feature type="coiled-coil region" evidence="2">
    <location>
        <begin position="313"/>
        <end position="381"/>
    </location>
</feature>
<dbReference type="Pfam" id="PF20924">
    <property type="entry name" value="RLIP76_Ral-bd"/>
    <property type="match status" value="1"/>
</dbReference>
<evidence type="ECO:0000256" key="3">
    <source>
        <dbReference type="SAM" id="MobiDB-lite"/>
    </source>
</evidence>
<accession>A0A0V0XL53</accession>
<keyword evidence="2" id="KW-0175">Coiled coil</keyword>
<dbReference type="GO" id="GO:0031267">
    <property type="term" value="F:small GTPase binding"/>
    <property type="evidence" value="ECO:0007669"/>
    <property type="project" value="InterPro"/>
</dbReference>
<dbReference type="InterPro" id="IPR039767">
    <property type="entry name" value="RALBP1"/>
</dbReference>
<dbReference type="PROSITE" id="PS50238">
    <property type="entry name" value="RHOGAP"/>
    <property type="match status" value="1"/>
</dbReference>
<dbReference type="GO" id="GO:0005096">
    <property type="term" value="F:GTPase activator activity"/>
    <property type="evidence" value="ECO:0007669"/>
    <property type="project" value="UniProtKB-KW"/>
</dbReference>
<keyword evidence="1" id="KW-0343">GTPase activation</keyword>
<dbReference type="InterPro" id="IPR008936">
    <property type="entry name" value="Rho_GTPase_activation_prot"/>
</dbReference>
<dbReference type="Pfam" id="PF00620">
    <property type="entry name" value="RhoGAP"/>
    <property type="match status" value="1"/>
</dbReference>
<gene>
    <name evidence="5" type="primary">VTA1</name>
    <name evidence="5" type="ORF">T4E_3841</name>
</gene>
<evidence type="ECO:0000313" key="6">
    <source>
        <dbReference type="Proteomes" id="UP000054815"/>
    </source>
</evidence>
<name>A0A0V0XL53_TRIPS</name>
<proteinExistence type="predicted"/>
<organism evidence="5 6">
    <name type="scientific">Trichinella pseudospiralis</name>
    <name type="common">Parasitic roundworm</name>
    <dbReference type="NCBI Taxonomy" id="6337"/>
    <lineage>
        <taxon>Eukaryota</taxon>
        <taxon>Metazoa</taxon>
        <taxon>Ecdysozoa</taxon>
        <taxon>Nematoda</taxon>
        <taxon>Enoplea</taxon>
        <taxon>Dorylaimia</taxon>
        <taxon>Trichinellida</taxon>
        <taxon>Trichinellidae</taxon>
        <taxon>Trichinella</taxon>
    </lineage>
</organism>
<evidence type="ECO:0000256" key="1">
    <source>
        <dbReference type="ARBA" id="ARBA00022468"/>
    </source>
</evidence>
<dbReference type="PANTHER" id="PTHR12783">
    <property type="entry name" value="RALA BINDING PROTEIN 1 RALBP1"/>
    <property type="match status" value="1"/>
</dbReference>
<feature type="domain" description="Rho-GAP" evidence="4">
    <location>
        <begin position="193"/>
        <end position="386"/>
    </location>
</feature>
<dbReference type="EMBL" id="JYDU01000226">
    <property type="protein sequence ID" value="KRX88692.1"/>
    <property type="molecule type" value="Genomic_DNA"/>
</dbReference>
<evidence type="ECO:0000313" key="5">
    <source>
        <dbReference type="EMBL" id="KRX88692.1"/>
    </source>
</evidence>
<dbReference type="SUPFAM" id="SSF48350">
    <property type="entry name" value="GTPase activation domain, GAP"/>
    <property type="match status" value="1"/>
</dbReference>
<evidence type="ECO:0000259" key="4">
    <source>
        <dbReference type="PROSITE" id="PS50238"/>
    </source>
</evidence>
<feature type="region of interest" description="Disordered" evidence="3">
    <location>
        <begin position="145"/>
        <end position="173"/>
    </location>
</feature>
<dbReference type="AlphaFoldDB" id="A0A0V0XL53"/>
<protein>
    <submittedName>
        <fullName evidence="5">RalA-binding protein 1</fullName>
    </submittedName>
</protein>
<reference evidence="5 6" key="1">
    <citation type="submission" date="2015-01" db="EMBL/GenBank/DDBJ databases">
        <title>Evolution of Trichinella species and genotypes.</title>
        <authorList>
            <person name="Korhonen P.K."/>
            <person name="Edoardo P."/>
            <person name="Giuseppe L.R."/>
            <person name="Gasser R.B."/>
        </authorList>
    </citation>
    <scope>NUCLEOTIDE SEQUENCE [LARGE SCALE GENOMIC DNA]</scope>
    <source>
        <strain evidence="5">ISS141</strain>
    </source>
</reference>
<evidence type="ECO:0000256" key="2">
    <source>
        <dbReference type="SAM" id="Coils"/>
    </source>
</evidence>
<dbReference type="InterPro" id="IPR049041">
    <property type="entry name" value="RalBP1-like_Ral-bd"/>
</dbReference>
<sequence>MQFKHKIIHIHYKLIEVGKYARWRGAYIFSYLNDGKKPLSAPEKVNELLDQVRYHGSLSHGPCDSYDVYGIGQKIVVPLHYSNIHDDGASADLAVVQFADFNNAHQFCKSAAFALQHEEIVDVIFNFERAYKIMKKYKKRPKPKKTVFGKLKDKSREKEKEKEQKSKSKSKLKCKNKAETVAPAAPARPVFAVPLARALCNNPSYDRIPVPAFVRRCIDYINENGLDQEGLYRVSPQERNKMTIAKMCFILQPLLSVSQQLLNAFLQNPQILFPNVSLKKAILEELAKQEFLLSHLHDEINSGINDPQKEEQLWDVQRLVTQLKRELKSLKKKNINAFDEVEQESGPCIEMFEEKQLLAVHMDLRNKIEIQRGLIEELIRQMDDIGGPHAILSARSVRRFSDAELSSEKKYDAKWPEQYSALEDRKRELIESIINERQKCVRLLAEMEMLAVARENDSNLSLSPTGFLVCT</sequence>
<feature type="compositionally biased region" description="Basic and acidic residues" evidence="3">
    <location>
        <begin position="150"/>
        <end position="166"/>
    </location>
</feature>
<dbReference type="GO" id="GO:0007264">
    <property type="term" value="P:small GTPase-mediated signal transduction"/>
    <property type="evidence" value="ECO:0007669"/>
    <property type="project" value="InterPro"/>
</dbReference>
<dbReference type="Proteomes" id="UP000054815">
    <property type="component" value="Unassembled WGS sequence"/>
</dbReference>
<dbReference type="PANTHER" id="PTHR12783:SF5">
    <property type="entry name" value="RALA-BINDING PROTEIN 1"/>
    <property type="match status" value="1"/>
</dbReference>
<comment type="caution">
    <text evidence="5">The sequence shown here is derived from an EMBL/GenBank/DDBJ whole genome shotgun (WGS) entry which is preliminary data.</text>
</comment>
<dbReference type="InterPro" id="IPR000198">
    <property type="entry name" value="RhoGAP_dom"/>
</dbReference>